<dbReference type="GO" id="GO:0030335">
    <property type="term" value="P:positive regulation of cell migration"/>
    <property type="evidence" value="ECO:0000318"/>
    <property type="project" value="GO_Central"/>
</dbReference>
<evidence type="ECO:0000256" key="7">
    <source>
        <dbReference type="PROSITE-ProRule" id="PRU00352"/>
    </source>
</evidence>
<dbReference type="SMART" id="SM00630">
    <property type="entry name" value="Sema"/>
    <property type="match status" value="1"/>
</dbReference>
<dbReference type="Ensembl" id="ENSOANT00000020722.3">
    <property type="protein sequence ID" value="ENSOANP00000020719.3"/>
    <property type="gene ID" value="ENSOANG00000013111.3"/>
</dbReference>
<evidence type="ECO:0000256" key="4">
    <source>
        <dbReference type="ARBA" id="ARBA00023136"/>
    </source>
</evidence>
<dbReference type="FunCoup" id="F6TZW1">
    <property type="interactions" value="1292"/>
</dbReference>
<evidence type="ECO:0000313" key="11">
    <source>
        <dbReference type="Ensembl" id="ENSOANP00000020719.3"/>
    </source>
</evidence>
<sequence>MRLLLLQAWTTLLAVPRLWAASFPEDEEPINAVDSLYTQQYPVFRGRPSGNESQHRLDFQLMVKIRDTLFIAGRDQVYTVNLNEEPKADIIPHKKLVWRSRQQDRENCAMKGKHRDECHNFIKVFVPRNDEMVFVCGTNAFNPMCRYYRLNTLEYDGEEISGLARCPFDARQTNVALFADGKLYSATVADFLASDAVIYRSLGDGSALRTIKYDSKWIKEPHFLHATEYGNFVYFFFREIAVEHNSLGKAVYSRVARICKNDVGGSQRVLEKHWTSFLKARLNCSVPGDSFFYFDVLQAVTDILSVGGVPTVLGVFTTQLNSIPGSAVCAFSMDDIEKVFEGRFKEQKSPDSVWTAVPEERVPSPRPGCCARHGLAEAYRTSIDFPDETLSFIKSHPLMDLAVPSLAEEPWFTKTRVRYRLTAIAVDAAAGPYRNHTVMFVGSEAGVLLKVLAETRPPSLNGSVLLEEIDAYHQAKCSRESDEDRKIIALQLDPEHHAVFVAYTGCVVRVPLSRCERFGSCKKSCIASRDPYCGWLSTGVCGRAAAGTLAGGFEQDTESGHTAHLGECHDVTPSSPSTPARVSGGTCRRPSPARWCT</sequence>
<evidence type="ECO:0000313" key="12">
    <source>
        <dbReference type="Proteomes" id="UP000002279"/>
    </source>
</evidence>
<dbReference type="SMART" id="SM00423">
    <property type="entry name" value="PSI"/>
    <property type="match status" value="1"/>
</dbReference>
<dbReference type="PANTHER" id="PTHR11036">
    <property type="entry name" value="SEMAPHORIN"/>
    <property type="match status" value="1"/>
</dbReference>
<dbReference type="Pfam" id="PF01403">
    <property type="entry name" value="Sema"/>
    <property type="match status" value="1"/>
</dbReference>
<dbReference type="InterPro" id="IPR036352">
    <property type="entry name" value="Semap_dom_sf"/>
</dbReference>
<dbReference type="GO" id="GO:0071526">
    <property type="term" value="P:semaphorin-plexin signaling pathway"/>
    <property type="evidence" value="ECO:0000318"/>
    <property type="project" value="GO_Central"/>
</dbReference>
<dbReference type="Gene3D" id="2.130.10.10">
    <property type="entry name" value="YVTN repeat-like/Quinoprotein amine dehydrogenase"/>
    <property type="match status" value="1"/>
</dbReference>
<dbReference type="eggNOG" id="KOG3611">
    <property type="taxonomic scope" value="Eukaryota"/>
</dbReference>
<feature type="region of interest" description="Disordered" evidence="8">
    <location>
        <begin position="567"/>
        <end position="586"/>
    </location>
</feature>
<evidence type="ECO:0000256" key="9">
    <source>
        <dbReference type="SAM" id="SignalP"/>
    </source>
</evidence>
<dbReference type="InterPro" id="IPR002165">
    <property type="entry name" value="Plexin_repeat"/>
</dbReference>
<evidence type="ECO:0000256" key="6">
    <source>
        <dbReference type="ARBA" id="ARBA00023180"/>
    </source>
</evidence>
<keyword evidence="12" id="KW-1185">Reference proteome</keyword>
<dbReference type="OMA" id="KEPENCQ"/>
<dbReference type="InterPro" id="IPR016201">
    <property type="entry name" value="PSI"/>
</dbReference>
<dbReference type="GO" id="GO:0045499">
    <property type="term" value="F:chemorepellent activity"/>
    <property type="evidence" value="ECO:0000318"/>
    <property type="project" value="GO_Central"/>
</dbReference>
<dbReference type="GO" id="GO:0007411">
    <property type="term" value="P:axon guidance"/>
    <property type="evidence" value="ECO:0000318"/>
    <property type="project" value="GO_Central"/>
</dbReference>
<dbReference type="InterPro" id="IPR001627">
    <property type="entry name" value="Semap_dom"/>
</dbReference>
<protein>
    <recommendedName>
        <fullName evidence="10">Sema domain-containing protein</fullName>
    </recommendedName>
</protein>
<dbReference type="STRING" id="9258.ENSOANP00000020719"/>
<evidence type="ECO:0000256" key="8">
    <source>
        <dbReference type="SAM" id="MobiDB-lite"/>
    </source>
</evidence>
<dbReference type="InterPro" id="IPR027231">
    <property type="entry name" value="Semaphorin"/>
</dbReference>
<organism evidence="11 12">
    <name type="scientific">Ornithorhynchus anatinus</name>
    <name type="common">Duckbill platypus</name>
    <dbReference type="NCBI Taxonomy" id="9258"/>
    <lineage>
        <taxon>Eukaryota</taxon>
        <taxon>Metazoa</taxon>
        <taxon>Chordata</taxon>
        <taxon>Craniata</taxon>
        <taxon>Vertebrata</taxon>
        <taxon>Euteleostomi</taxon>
        <taxon>Mammalia</taxon>
        <taxon>Monotremata</taxon>
        <taxon>Ornithorhynchidae</taxon>
        <taxon>Ornithorhynchus</taxon>
    </lineage>
</organism>
<evidence type="ECO:0000256" key="5">
    <source>
        <dbReference type="ARBA" id="ARBA00023157"/>
    </source>
</evidence>
<dbReference type="GO" id="GO:0001755">
    <property type="term" value="P:neural crest cell migration"/>
    <property type="evidence" value="ECO:0000318"/>
    <property type="project" value="GO_Central"/>
</dbReference>
<keyword evidence="5" id="KW-1015">Disulfide bond</keyword>
<keyword evidence="9" id="KW-0732">Signal</keyword>
<feature type="domain" description="Sema" evidence="10">
    <location>
        <begin position="27"/>
        <end position="512"/>
    </location>
</feature>
<dbReference type="Gene3D" id="3.30.1680.10">
    <property type="entry name" value="ligand-binding face of the semaphorins, domain 2"/>
    <property type="match status" value="1"/>
</dbReference>
<feature type="chain" id="PRO_5027633419" description="Sema domain-containing protein" evidence="9">
    <location>
        <begin position="21"/>
        <end position="597"/>
    </location>
</feature>
<keyword evidence="2" id="KW-0221">Differentiation</keyword>
<name>F6TZW1_ORNAN</name>
<evidence type="ECO:0000259" key="10">
    <source>
        <dbReference type="PROSITE" id="PS51004"/>
    </source>
</evidence>
<reference evidence="11" key="2">
    <citation type="submission" date="2025-09" db="UniProtKB">
        <authorList>
            <consortium name="Ensembl"/>
        </authorList>
    </citation>
    <scope>IDENTIFICATION</scope>
    <source>
        <strain evidence="11">Glennie</strain>
    </source>
</reference>
<proteinExistence type="predicted"/>
<accession>F6TZW1</accession>
<keyword evidence="6" id="KW-0325">Glycoprotein</keyword>
<comment type="caution">
    <text evidence="7">Lacks conserved residue(s) required for the propagation of feature annotation.</text>
</comment>
<evidence type="ECO:0000256" key="1">
    <source>
        <dbReference type="ARBA" id="ARBA00004370"/>
    </source>
</evidence>
<dbReference type="Proteomes" id="UP000002279">
    <property type="component" value="Unplaced"/>
</dbReference>
<dbReference type="GO" id="GO:0005886">
    <property type="term" value="C:plasma membrane"/>
    <property type="evidence" value="ECO:0000318"/>
    <property type="project" value="GO_Central"/>
</dbReference>
<dbReference type="GO" id="GO:0030215">
    <property type="term" value="F:semaphorin receptor binding"/>
    <property type="evidence" value="ECO:0000318"/>
    <property type="project" value="GO_Central"/>
</dbReference>
<dbReference type="Bgee" id="ENSOANG00000013111">
    <property type="expression patterns" value="Expressed in brain and 6 other cell types or tissues"/>
</dbReference>
<keyword evidence="4" id="KW-0472">Membrane</keyword>
<dbReference type="HOGENOM" id="CLU_009051_2_1_1"/>
<dbReference type="PROSITE" id="PS51004">
    <property type="entry name" value="SEMA"/>
    <property type="match status" value="1"/>
</dbReference>
<dbReference type="PANTHER" id="PTHR11036:SF65">
    <property type="entry name" value="SEMAPHORIN-6D"/>
    <property type="match status" value="1"/>
</dbReference>
<dbReference type="SUPFAM" id="SSF103575">
    <property type="entry name" value="Plexin repeat"/>
    <property type="match status" value="1"/>
</dbReference>
<dbReference type="FunFam" id="2.130.10.10:FF:000013">
    <property type="entry name" value="semaphorin-6D isoform X2"/>
    <property type="match status" value="1"/>
</dbReference>
<dbReference type="InParanoid" id="F6TZW1"/>
<feature type="signal peptide" evidence="9">
    <location>
        <begin position="1"/>
        <end position="20"/>
    </location>
</feature>
<dbReference type="GeneTree" id="ENSGT00940000159303"/>
<dbReference type="Pfam" id="PF01437">
    <property type="entry name" value="PSI"/>
    <property type="match status" value="1"/>
</dbReference>
<evidence type="ECO:0000256" key="3">
    <source>
        <dbReference type="ARBA" id="ARBA00022902"/>
    </source>
</evidence>
<comment type="subcellular location">
    <subcellularLocation>
        <location evidence="1">Membrane</location>
    </subcellularLocation>
</comment>
<evidence type="ECO:0000256" key="2">
    <source>
        <dbReference type="ARBA" id="ARBA00022782"/>
    </source>
</evidence>
<dbReference type="SUPFAM" id="SSF101912">
    <property type="entry name" value="Sema domain"/>
    <property type="match status" value="1"/>
</dbReference>
<dbReference type="AlphaFoldDB" id="F6TZW1"/>
<keyword evidence="3" id="KW-0524">Neurogenesis</keyword>
<reference evidence="11" key="1">
    <citation type="submission" date="2025-08" db="UniProtKB">
        <authorList>
            <consortium name="Ensembl"/>
        </authorList>
    </citation>
    <scope>IDENTIFICATION</scope>
    <source>
        <strain evidence="11">Glennie</strain>
    </source>
</reference>
<gene>
    <name evidence="11" type="primary">SEMA6D</name>
</gene>
<dbReference type="InterPro" id="IPR015943">
    <property type="entry name" value="WD40/YVTN_repeat-like_dom_sf"/>
</dbReference>